<accession>A0ABS6ZX68</accession>
<organism evidence="5 6">
    <name type="scientific">Thermus brevis</name>
    <dbReference type="NCBI Taxonomy" id="2862456"/>
    <lineage>
        <taxon>Bacteria</taxon>
        <taxon>Thermotogati</taxon>
        <taxon>Deinococcota</taxon>
        <taxon>Deinococci</taxon>
        <taxon>Thermales</taxon>
        <taxon>Thermaceae</taxon>
        <taxon>Thermus</taxon>
    </lineage>
</organism>
<dbReference type="Pfam" id="PF13377">
    <property type="entry name" value="Peripla_BP_3"/>
    <property type="match status" value="1"/>
</dbReference>
<evidence type="ECO:0000313" key="6">
    <source>
        <dbReference type="Proteomes" id="UP000724268"/>
    </source>
</evidence>
<dbReference type="PROSITE" id="PS50932">
    <property type="entry name" value="HTH_LACI_2"/>
    <property type="match status" value="1"/>
</dbReference>
<reference evidence="5 6" key="1">
    <citation type="submission" date="2021-07" db="EMBL/GenBank/DDBJ databases">
        <title>Thermus aquaticus gen. n. and sp. n., a nonsporulating extreme thermophile.</title>
        <authorList>
            <person name="Hu C.-J."/>
            <person name="Li W.-J."/>
            <person name="Xian W.-D."/>
        </authorList>
    </citation>
    <scope>NUCLEOTIDE SEQUENCE [LARGE SCALE GENOMIC DNA]</scope>
    <source>
        <strain evidence="5 6">SYSU G05001</strain>
    </source>
</reference>
<dbReference type="CDD" id="cd01392">
    <property type="entry name" value="HTH_LacI"/>
    <property type="match status" value="1"/>
</dbReference>
<keyword evidence="1" id="KW-0805">Transcription regulation</keyword>
<dbReference type="EMBL" id="JAHXRS010000008">
    <property type="protein sequence ID" value="MBW6394657.1"/>
    <property type="molecule type" value="Genomic_DNA"/>
</dbReference>
<evidence type="ECO:0000256" key="2">
    <source>
        <dbReference type="ARBA" id="ARBA00023125"/>
    </source>
</evidence>
<dbReference type="InterPro" id="IPR046335">
    <property type="entry name" value="LacI/GalR-like_sensor"/>
</dbReference>
<proteinExistence type="predicted"/>
<keyword evidence="2" id="KW-0238">DNA-binding</keyword>
<dbReference type="Pfam" id="PF00356">
    <property type="entry name" value="LacI"/>
    <property type="match status" value="1"/>
</dbReference>
<evidence type="ECO:0000313" key="5">
    <source>
        <dbReference type="EMBL" id="MBW6394657.1"/>
    </source>
</evidence>
<keyword evidence="6" id="KW-1185">Reference proteome</keyword>
<evidence type="ECO:0000256" key="1">
    <source>
        <dbReference type="ARBA" id="ARBA00023015"/>
    </source>
</evidence>
<dbReference type="RefSeq" id="WP_219759326.1">
    <property type="nucleotide sequence ID" value="NZ_JAHXRS010000008.1"/>
</dbReference>
<name>A0ABS6ZX68_9DEIN</name>
<dbReference type="SMART" id="SM00354">
    <property type="entry name" value="HTH_LACI"/>
    <property type="match status" value="1"/>
</dbReference>
<keyword evidence="3" id="KW-0804">Transcription</keyword>
<dbReference type="Proteomes" id="UP000724268">
    <property type="component" value="Unassembled WGS sequence"/>
</dbReference>
<protein>
    <submittedName>
        <fullName evidence="5">LacI family transcriptional regulator</fullName>
    </submittedName>
</protein>
<dbReference type="Gene3D" id="1.10.260.40">
    <property type="entry name" value="lambda repressor-like DNA-binding domains"/>
    <property type="match status" value="1"/>
</dbReference>
<dbReference type="Gene3D" id="3.40.50.2300">
    <property type="match status" value="2"/>
</dbReference>
<gene>
    <name evidence="5" type="ORF">KZX47_05755</name>
</gene>
<dbReference type="InterPro" id="IPR000843">
    <property type="entry name" value="HTH_LacI"/>
</dbReference>
<sequence>MPTLRDIAKAAGVSATTVSNVLRGSKRVRSEVAERVLAVAEQLGYRPNRSARALRTGRTGTLGLIIPDLTNPFFPELAQAIVREARARGFSVSLVDSLEDPDAEEEGIILLEEQRIDGAIWVPVREFRPLPFPVVLVDRLAPDQDGVGSDHEMGGRLQADLAVTLGHRRVALITGPVALESARLRAKGFLDLASSEMEVVWVAEAPFSEELPRKVRRHLAAGGFTLVACGNDLIAIGVLRFLSEIGVAVPEEVSVIGYDDIPLAGVVRPPLTTVRQPLRQIGQEALRLLLRRIEHPQASPVQVRLPVELVLRRSTREGLG</sequence>
<dbReference type="InterPro" id="IPR028082">
    <property type="entry name" value="Peripla_BP_I"/>
</dbReference>
<evidence type="ECO:0000256" key="3">
    <source>
        <dbReference type="ARBA" id="ARBA00023163"/>
    </source>
</evidence>
<dbReference type="SUPFAM" id="SSF47413">
    <property type="entry name" value="lambda repressor-like DNA-binding domains"/>
    <property type="match status" value="1"/>
</dbReference>
<dbReference type="InterPro" id="IPR010982">
    <property type="entry name" value="Lambda_DNA-bd_dom_sf"/>
</dbReference>
<dbReference type="PROSITE" id="PS00356">
    <property type="entry name" value="HTH_LACI_1"/>
    <property type="match status" value="1"/>
</dbReference>
<comment type="caution">
    <text evidence="5">The sequence shown here is derived from an EMBL/GenBank/DDBJ whole genome shotgun (WGS) entry which is preliminary data.</text>
</comment>
<feature type="domain" description="HTH lacI-type" evidence="4">
    <location>
        <begin position="2"/>
        <end position="56"/>
    </location>
</feature>
<dbReference type="PANTHER" id="PTHR30146">
    <property type="entry name" value="LACI-RELATED TRANSCRIPTIONAL REPRESSOR"/>
    <property type="match status" value="1"/>
</dbReference>
<dbReference type="SUPFAM" id="SSF53822">
    <property type="entry name" value="Periplasmic binding protein-like I"/>
    <property type="match status" value="1"/>
</dbReference>
<dbReference type="CDD" id="cd06267">
    <property type="entry name" value="PBP1_LacI_sugar_binding-like"/>
    <property type="match status" value="1"/>
</dbReference>
<dbReference type="PANTHER" id="PTHR30146:SF109">
    <property type="entry name" value="HTH-TYPE TRANSCRIPTIONAL REGULATOR GALS"/>
    <property type="match status" value="1"/>
</dbReference>
<evidence type="ECO:0000259" key="4">
    <source>
        <dbReference type="PROSITE" id="PS50932"/>
    </source>
</evidence>